<dbReference type="InterPro" id="IPR009014">
    <property type="entry name" value="Transketo_C/PFOR_II"/>
</dbReference>
<sequence>MISTDYIRAYPEQIRRLIPNKRVTILGTDGFGRSDFRQALRKFFEVDRYYIAVAALKGLADEGKIPAKSISEAIKKYGIDVDKPNPLTR</sequence>
<dbReference type="Gene3D" id="3.40.50.920">
    <property type="match status" value="1"/>
</dbReference>
<dbReference type="EC" id="1.2.4.1" evidence="1"/>
<keyword evidence="1" id="KW-0670">Pyruvate</keyword>
<dbReference type="PANTHER" id="PTHR43825:SF3">
    <property type="entry name" value="PYRUVATE DEHYDROGENASE E1 COMPONENT"/>
    <property type="match status" value="1"/>
</dbReference>
<dbReference type="InterPro" id="IPR051157">
    <property type="entry name" value="PDH/Transketolase"/>
</dbReference>
<dbReference type="EMBL" id="VSSQ01083058">
    <property type="protein sequence ID" value="MPN31511.1"/>
    <property type="molecule type" value="Genomic_DNA"/>
</dbReference>
<dbReference type="PANTHER" id="PTHR43825">
    <property type="entry name" value="PYRUVATE DEHYDROGENASE E1 COMPONENT"/>
    <property type="match status" value="1"/>
</dbReference>
<protein>
    <submittedName>
        <fullName evidence="1">Pyruvate dehydrogenase E1 component</fullName>
        <ecNumber evidence="1">1.2.4.1</ecNumber>
    </submittedName>
</protein>
<reference evidence="1" key="1">
    <citation type="submission" date="2019-08" db="EMBL/GenBank/DDBJ databases">
        <authorList>
            <person name="Kucharzyk K."/>
            <person name="Murdoch R.W."/>
            <person name="Higgins S."/>
            <person name="Loffler F."/>
        </authorList>
    </citation>
    <scope>NUCLEOTIDE SEQUENCE</scope>
</reference>
<comment type="caution">
    <text evidence="1">The sequence shown here is derived from an EMBL/GenBank/DDBJ whole genome shotgun (WGS) entry which is preliminary data.</text>
</comment>
<gene>
    <name evidence="1" type="primary">aceE_9</name>
    <name evidence="1" type="ORF">SDC9_178985</name>
</gene>
<dbReference type="GO" id="GO:0004739">
    <property type="term" value="F:pyruvate dehydrogenase (acetyl-transferring) activity"/>
    <property type="evidence" value="ECO:0007669"/>
    <property type="project" value="UniProtKB-EC"/>
</dbReference>
<name>A0A645GX98_9ZZZZ</name>
<evidence type="ECO:0000313" key="1">
    <source>
        <dbReference type="EMBL" id="MPN31511.1"/>
    </source>
</evidence>
<proteinExistence type="predicted"/>
<dbReference type="AlphaFoldDB" id="A0A645GX98"/>
<dbReference type="SUPFAM" id="SSF52922">
    <property type="entry name" value="TK C-terminal domain-like"/>
    <property type="match status" value="1"/>
</dbReference>
<organism evidence="1">
    <name type="scientific">bioreactor metagenome</name>
    <dbReference type="NCBI Taxonomy" id="1076179"/>
    <lineage>
        <taxon>unclassified sequences</taxon>
        <taxon>metagenomes</taxon>
        <taxon>ecological metagenomes</taxon>
    </lineage>
</organism>
<accession>A0A645GX98</accession>
<keyword evidence="1" id="KW-0560">Oxidoreductase</keyword>